<feature type="transmembrane region" description="Helical" evidence="1">
    <location>
        <begin position="12"/>
        <end position="31"/>
    </location>
</feature>
<sequence>MTASHERLYLRTLHELVAAGVVFGVLGTFALRCQVPALPRRLVADCDILLPFEVDNLTKLVSCLQAAGWGVSVWGEPVAVPLQAGQLAGKYYLRAQQAGAVLDCAYENEFLGWPDFWACCHWQQGLPLLGLEAVLLQKAQANRPTDQRLLHWI</sequence>
<proteinExistence type="predicted"/>
<dbReference type="AlphaFoldDB" id="A0A3R9PUA6"/>
<gene>
    <name evidence="2" type="ORF">EI293_03065</name>
</gene>
<comment type="caution">
    <text evidence="2">The sequence shown here is derived from an EMBL/GenBank/DDBJ whole genome shotgun (WGS) entry which is preliminary data.</text>
</comment>
<protein>
    <recommendedName>
        <fullName evidence="4">Nucleotidyltransferase family protein</fullName>
    </recommendedName>
</protein>
<keyword evidence="1" id="KW-0472">Membrane</keyword>
<name>A0A3R9PUA6_9BACT</name>
<evidence type="ECO:0000313" key="3">
    <source>
        <dbReference type="Proteomes" id="UP000270291"/>
    </source>
</evidence>
<dbReference type="EMBL" id="RWIU01000001">
    <property type="protein sequence ID" value="RSK46167.1"/>
    <property type="molecule type" value="Genomic_DNA"/>
</dbReference>
<evidence type="ECO:0000256" key="1">
    <source>
        <dbReference type="SAM" id="Phobius"/>
    </source>
</evidence>
<evidence type="ECO:0008006" key="4">
    <source>
        <dbReference type="Google" id="ProtNLM"/>
    </source>
</evidence>
<dbReference type="RefSeq" id="WP_125435563.1">
    <property type="nucleotide sequence ID" value="NZ_RWIU01000001.1"/>
</dbReference>
<accession>A0A3R9PUA6</accession>
<dbReference type="OrthoDB" id="882383at2"/>
<keyword evidence="1" id="KW-1133">Transmembrane helix</keyword>
<evidence type="ECO:0000313" key="2">
    <source>
        <dbReference type="EMBL" id="RSK46167.1"/>
    </source>
</evidence>
<dbReference type="Proteomes" id="UP000270291">
    <property type="component" value="Unassembled WGS sequence"/>
</dbReference>
<keyword evidence="1" id="KW-0812">Transmembrane</keyword>
<keyword evidence="3" id="KW-1185">Reference proteome</keyword>
<reference evidence="2 3" key="1">
    <citation type="submission" date="2018-12" db="EMBL/GenBank/DDBJ databases">
        <authorList>
            <person name="Feng G."/>
            <person name="Zhu H."/>
        </authorList>
    </citation>
    <scope>NUCLEOTIDE SEQUENCE [LARGE SCALE GENOMIC DNA]</scope>
    <source>
        <strain evidence="2 3">LMG 26000</strain>
    </source>
</reference>
<organism evidence="2 3">
    <name type="scientific">Hymenobacter perfusus</name>
    <dbReference type="NCBI Taxonomy" id="1236770"/>
    <lineage>
        <taxon>Bacteria</taxon>
        <taxon>Pseudomonadati</taxon>
        <taxon>Bacteroidota</taxon>
        <taxon>Cytophagia</taxon>
        <taxon>Cytophagales</taxon>
        <taxon>Hymenobacteraceae</taxon>
        <taxon>Hymenobacter</taxon>
    </lineage>
</organism>